<dbReference type="Proteomes" id="UP001491310">
    <property type="component" value="Unassembled WGS sequence"/>
</dbReference>
<reference evidence="5 6" key="1">
    <citation type="journal article" date="2024" name="Nat. Commun.">
        <title>Phylogenomics reveals the evolutionary origins of lichenization in chlorophyte algae.</title>
        <authorList>
            <person name="Puginier C."/>
            <person name="Libourel C."/>
            <person name="Otte J."/>
            <person name="Skaloud P."/>
            <person name="Haon M."/>
            <person name="Grisel S."/>
            <person name="Petersen M."/>
            <person name="Berrin J.G."/>
            <person name="Delaux P.M."/>
            <person name="Dal Grande F."/>
            <person name="Keller J."/>
        </authorList>
    </citation>
    <scope>NUCLEOTIDE SEQUENCE [LARGE SCALE GENOMIC DNA]</scope>
    <source>
        <strain evidence="5 6">SAG 216-7</strain>
    </source>
</reference>
<evidence type="ECO:0000259" key="4">
    <source>
        <dbReference type="Pfam" id="PF04755"/>
    </source>
</evidence>
<evidence type="ECO:0000313" key="5">
    <source>
        <dbReference type="EMBL" id="KAK9906720.1"/>
    </source>
</evidence>
<dbReference type="PANTHER" id="PTHR31906">
    <property type="entry name" value="PLASTID-LIPID-ASSOCIATED PROTEIN 4, CHLOROPLASTIC-RELATED"/>
    <property type="match status" value="1"/>
</dbReference>
<dbReference type="EMBL" id="JALJOT010000010">
    <property type="protein sequence ID" value="KAK9906720.1"/>
    <property type="molecule type" value="Genomic_DNA"/>
</dbReference>
<sequence length="214" mass="23206">MRSLSVQSDLRRAVANTKRGKRADGRQQRDILRKVEALEALDPTPNPVQSELLSGRWSLLYTGPGKEDDTNWEKRTGGVEGPVLAALRPLSANAVSSKGITQIIDSEAGRLENIADFRIANSVNGYLNVEGTVEPAQPSSSDSGLEESVRVNVKFTAFSLKIGFLPALKIPLGFANPTGWVDTTYLDDDFRIGRGDKGSVFVTARQAPNRAAPR</sequence>
<organism evidence="5 6">
    <name type="scientific">Coccomyxa subellipsoidea</name>
    <dbReference type="NCBI Taxonomy" id="248742"/>
    <lineage>
        <taxon>Eukaryota</taxon>
        <taxon>Viridiplantae</taxon>
        <taxon>Chlorophyta</taxon>
        <taxon>core chlorophytes</taxon>
        <taxon>Trebouxiophyceae</taxon>
        <taxon>Trebouxiophyceae incertae sedis</taxon>
        <taxon>Coccomyxaceae</taxon>
        <taxon>Coccomyxa</taxon>
    </lineage>
</organism>
<evidence type="ECO:0000313" key="6">
    <source>
        <dbReference type="Proteomes" id="UP001491310"/>
    </source>
</evidence>
<comment type="caution">
    <text evidence="5">The sequence shown here is derived from an EMBL/GenBank/DDBJ whole genome shotgun (WGS) entry which is preliminary data.</text>
</comment>
<comment type="subcellular location">
    <subcellularLocation>
        <location evidence="1">Plastid</location>
    </subcellularLocation>
</comment>
<keyword evidence="2" id="KW-0934">Plastid</keyword>
<evidence type="ECO:0000256" key="1">
    <source>
        <dbReference type="ARBA" id="ARBA00004474"/>
    </source>
</evidence>
<feature type="domain" description="Plastid lipid-associated protein/fibrillin conserved" evidence="4">
    <location>
        <begin position="7"/>
        <end position="202"/>
    </location>
</feature>
<dbReference type="InterPro" id="IPR006843">
    <property type="entry name" value="PAP/fibrillin_dom"/>
</dbReference>
<protein>
    <recommendedName>
        <fullName evidence="4">Plastid lipid-associated protein/fibrillin conserved domain-containing protein</fullName>
    </recommendedName>
</protein>
<feature type="region of interest" description="Disordered" evidence="3">
    <location>
        <begin position="1"/>
        <end position="26"/>
    </location>
</feature>
<keyword evidence="6" id="KW-1185">Reference proteome</keyword>
<gene>
    <name evidence="5" type="ORF">WJX75_006787</name>
</gene>
<accession>A0ABR2YJW5</accession>
<name>A0ABR2YJW5_9CHLO</name>
<evidence type="ECO:0000256" key="2">
    <source>
        <dbReference type="ARBA" id="ARBA00022640"/>
    </source>
</evidence>
<dbReference type="Pfam" id="PF04755">
    <property type="entry name" value="PAP_fibrillin"/>
    <property type="match status" value="1"/>
</dbReference>
<proteinExistence type="predicted"/>
<dbReference type="InterPro" id="IPR039633">
    <property type="entry name" value="PAP"/>
</dbReference>
<evidence type="ECO:0000256" key="3">
    <source>
        <dbReference type="SAM" id="MobiDB-lite"/>
    </source>
</evidence>